<name>A0ABZ1IC31_9PSEU</name>
<organism evidence="8 9">
    <name type="scientific">Amycolatopsis rhabdoformis</name>
    <dbReference type="NCBI Taxonomy" id="1448059"/>
    <lineage>
        <taxon>Bacteria</taxon>
        <taxon>Bacillati</taxon>
        <taxon>Actinomycetota</taxon>
        <taxon>Actinomycetes</taxon>
        <taxon>Pseudonocardiales</taxon>
        <taxon>Pseudonocardiaceae</taxon>
        <taxon>Amycolatopsis</taxon>
    </lineage>
</organism>
<reference evidence="8 9" key="1">
    <citation type="journal article" date="2015" name="Int. J. Syst. Evol. Microbiol.">
        <title>Amycolatopsis rhabdoformis sp. nov., an actinomycete isolated from a tropical forest soil.</title>
        <authorList>
            <person name="Souza W.R."/>
            <person name="Silva R.E."/>
            <person name="Goodfellow M."/>
            <person name="Busarakam K."/>
            <person name="Figueiro F.S."/>
            <person name="Ferreira D."/>
            <person name="Rodrigues-Filho E."/>
            <person name="Moraes L.A.B."/>
            <person name="Zucchi T.D."/>
        </authorList>
    </citation>
    <scope>NUCLEOTIDE SEQUENCE [LARGE SCALE GENOMIC DNA]</scope>
    <source>
        <strain evidence="8 9">NCIMB 14900</strain>
    </source>
</reference>
<evidence type="ECO:0000256" key="3">
    <source>
        <dbReference type="ARBA" id="ARBA00023082"/>
    </source>
</evidence>
<dbReference type="InterPro" id="IPR014325">
    <property type="entry name" value="RNA_pol_sigma-E_actinobac"/>
</dbReference>
<gene>
    <name evidence="8" type="ORF">VSH64_07670</name>
</gene>
<feature type="domain" description="RNA polymerase sigma-70 region 2" evidence="6">
    <location>
        <begin position="16"/>
        <end position="80"/>
    </location>
</feature>
<keyword evidence="5" id="KW-0804">Transcription</keyword>
<dbReference type="Gene3D" id="1.10.1740.10">
    <property type="match status" value="1"/>
</dbReference>
<dbReference type="Proteomes" id="UP001330812">
    <property type="component" value="Chromosome"/>
</dbReference>
<keyword evidence="3" id="KW-0731">Sigma factor</keyword>
<evidence type="ECO:0000313" key="8">
    <source>
        <dbReference type="EMBL" id="WSE31985.1"/>
    </source>
</evidence>
<dbReference type="InterPro" id="IPR039425">
    <property type="entry name" value="RNA_pol_sigma-70-like"/>
</dbReference>
<evidence type="ECO:0000256" key="4">
    <source>
        <dbReference type="ARBA" id="ARBA00023125"/>
    </source>
</evidence>
<dbReference type="InterPro" id="IPR014284">
    <property type="entry name" value="RNA_pol_sigma-70_dom"/>
</dbReference>
<comment type="similarity">
    <text evidence="1">Belongs to the sigma-70 factor family. ECF subfamily.</text>
</comment>
<dbReference type="EMBL" id="CP142149">
    <property type="protein sequence ID" value="WSE31985.1"/>
    <property type="molecule type" value="Genomic_DNA"/>
</dbReference>
<proteinExistence type="inferred from homology"/>
<dbReference type="InterPro" id="IPR013249">
    <property type="entry name" value="RNA_pol_sigma70_r4_t2"/>
</dbReference>
<protein>
    <submittedName>
        <fullName evidence="8">SigE family RNA polymerase sigma factor</fullName>
    </submittedName>
</protein>
<evidence type="ECO:0000313" key="9">
    <source>
        <dbReference type="Proteomes" id="UP001330812"/>
    </source>
</evidence>
<keyword evidence="9" id="KW-1185">Reference proteome</keyword>
<dbReference type="InterPro" id="IPR013324">
    <property type="entry name" value="RNA_pol_sigma_r3/r4-like"/>
</dbReference>
<keyword evidence="2" id="KW-0805">Transcription regulation</keyword>
<dbReference type="InterPro" id="IPR007627">
    <property type="entry name" value="RNA_pol_sigma70_r2"/>
</dbReference>
<evidence type="ECO:0000256" key="5">
    <source>
        <dbReference type="ARBA" id="ARBA00023163"/>
    </source>
</evidence>
<accession>A0ABZ1IC31</accession>
<dbReference type="SUPFAM" id="SSF88946">
    <property type="entry name" value="Sigma2 domain of RNA polymerase sigma factors"/>
    <property type="match status" value="1"/>
</dbReference>
<evidence type="ECO:0000259" key="6">
    <source>
        <dbReference type="Pfam" id="PF04542"/>
    </source>
</evidence>
<dbReference type="NCBIfam" id="TIGR02983">
    <property type="entry name" value="SigE-fam_strep"/>
    <property type="match status" value="1"/>
</dbReference>
<dbReference type="Gene3D" id="1.10.10.10">
    <property type="entry name" value="Winged helix-like DNA-binding domain superfamily/Winged helix DNA-binding domain"/>
    <property type="match status" value="1"/>
</dbReference>
<dbReference type="InterPro" id="IPR013325">
    <property type="entry name" value="RNA_pol_sigma_r2"/>
</dbReference>
<dbReference type="PANTHER" id="PTHR43133:SF50">
    <property type="entry name" value="ECF RNA POLYMERASE SIGMA FACTOR SIGM"/>
    <property type="match status" value="1"/>
</dbReference>
<dbReference type="RefSeq" id="WP_326834793.1">
    <property type="nucleotide sequence ID" value="NZ_CP142149.1"/>
</dbReference>
<dbReference type="NCBIfam" id="TIGR02937">
    <property type="entry name" value="sigma70-ECF"/>
    <property type="match status" value="1"/>
</dbReference>
<dbReference type="Pfam" id="PF04542">
    <property type="entry name" value="Sigma70_r2"/>
    <property type="match status" value="1"/>
</dbReference>
<dbReference type="SUPFAM" id="SSF88659">
    <property type="entry name" value="Sigma3 and sigma4 domains of RNA polymerase sigma factors"/>
    <property type="match status" value="1"/>
</dbReference>
<keyword evidence="4" id="KW-0238">DNA-binding</keyword>
<evidence type="ECO:0000256" key="2">
    <source>
        <dbReference type="ARBA" id="ARBA00023015"/>
    </source>
</evidence>
<dbReference type="Pfam" id="PF08281">
    <property type="entry name" value="Sigma70_r4_2"/>
    <property type="match status" value="1"/>
</dbReference>
<dbReference type="CDD" id="cd06171">
    <property type="entry name" value="Sigma70_r4"/>
    <property type="match status" value="1"/>
</dbReference>
<dbReference type="PANTHER" id="PTHR43133">
    <property type="entry name" value="RNA POLYMERASE ECF-TYPE SIGMA FACTO"/>
    <property type="match status" value="1"/>
</dbReference>
<sequence length="174" mass="19478">MGHRDWEADYTAFVHSRASALRTTAYVLSGEWHRADDLVQTTLVKLYVIWPRLVRQGGLDAYARTVLVRTFVRENRRKWRQLELVSAAPPDVAALPETDHAGRLAVRAALAQVPPRQRAVLVLRFWTDLSVGETATALGCSEGTVKSQTARGLAALKRALGDQFRDPFPEESDR</sequence>
<evidence type="ECO:0000259" key="7">
    <source>
        <dbReference type="Pfam" id="PF08281"/>
    </source>
</evidence>
<dbReference type="InterPro" id="IPR036388">
    <property type="entry name" value="WH-like_DNA-bd_sf"/>
</dbReference>
<evidence type="ECO:0000256" key="1">
    <source>
        <dbReference type="ARBA" id="ARBA00010641"/>
    </source>
</evidence>
<feature type="domain" description="RNA polymerase sigma factor 70 region 4 type 2" evidence="7">
    <location>
        <begin position="104"/>
        <end position="156"/>
    </location>
</feature>